<name>A0AAP0QEX7_9ROSI</name>
<gene>
    <name evidence="1" type="ORF">WN944_019219</name>
</gene>
<reference evidence="1 2" key="1">
    <citation type="submission" date="2024-05" db="EMBL/GenBank/DDBJ databases">
        <title>Haplotype-resolved chromosome-level genome assembly of Huyou (Citrus changshanensis).</title>
        <authorList>
            <person name="Miao C."/>
            <person name="Chen W."/>
            <person name="Wu Y."/>
            <person name="Wang L."/>
            <person name="Zhao S."/>
            <person name="Grierson D."/>
            <person name="Xu C."/>
            <person name="Chen K."/>
        </authorList>
    </citation>
    <scope>NUCLEOTIDE SEQUENCE [LARGE SCALE GENOMIC DNA]</scope>
    <source>
        <strain evidence="1">01-14</strain>
        <tissue evidence="1">Leaf</tissue>
    </source>
</reference>
<sequence length="87" mass="10436">MLELDWTNTNPDIHVTQQVANFRCSFIKYFVLHGEFELIQIDQLMFHASGIDYELMQVTSNRSYQCKLHMYLYEYFLVFCLDCIIVP</sequence>
<dbReference type="EMBL" id="JBCGBO010000007">
    <property type="protein sequence ID" value="KAK9187820.1"/>
    <property type="molecule type" value="Genomic_DNA"/>
</dbReference>
<dbReference type="AlphaFoldDB" id="A0AAP0QEX7"/>
<keyword evidence="2" id="KW-1185">Reference proteome</keyword>
<protein>
    <submittedName>
        <fullName evidence="1">Uncharacterized protein</fullName>
    </submittedName>
</protein>
<organism evidence="1 2">
    <name type="scientific">Citrus x changshan-huyou</name>
    <dbReference type="NCBI Taxonomy" id="2935761"/>
    <lineage>
        <taxon>Eukaryota</taxon>
        <taxon>Viridiplantae</taxon>
        <taxon>Streptophyta</taxon>
        <taxon>Embryophyta</taxon>
        <taxon>Tracheophyta</taxon>
        <taxon>Spermatophyta</taxon>
        <taxon>Magnoliopsida</taxon>
        <taxon>eudicotyledons</taxon>
        <taxon>Gunneridae</taxon>
        <taxon>Pentapetalae</taxon>
        <taxon>rosids</taxon>
        <taxon>malvids</taxon>
        <taxon>Sapindales</taxon>
        <taxon>Rutaceae</taxon>
        <taxon>Aurantioideae</taxon>
        <taxon>Citrus</taxon>
    </lineage>
</organism>
<evidence type="ECO:0000313" key="1">
    <source>
        <dbReference type="EMBL" id="KAK9187820.1"/>
    </source>
</evidence>
<dbReference type="Proteomes" id="UP001428341">
    <property type="component" value="Unassembled WGS sequence"/>
</dbReference>
<evidence type="ECO:0000313" key="2">
    <source>
        <dbReference type="Proteomes" id="UP001428341"/>
    </source>
</evidence>
<accession>A0AAP0QEX7</accession>
<comment type="caution">
    <text evidence="1">The sequence shown here is derived from an EMBL/GenBank/DDBJ whole genome shotgun (WGS) entry which is preliminary data.</text>
</comment>
<proteinExistence type="predicted"/>